<dbReference type="PANTHER" id="PTHR30026">
    <property type="entry name" value="OUTER MEMBRANE PROTEIN TOLC"/>
    <property type="match status" value="1"/>
</dbReference>
<protein>
    <submittedName>
        <fullName evidence="9">TolC family protein</fullName>
    </submittedName>
</protein>
<gene>
    <name evidence="9" type="ORF">JL102_05700</name>
</gene>
<evidence type="ECO:0000313" key="10">
    <source>
        <dbReference type="Proteomes" id="UP000659388"/>
    </source>
</evidence>
<proteinExistence type="inferred from homology"/>
<dbReference type="PANTHER" id="PTHR30026:SF20">
    <property type="entry name" value="OUTER MEMBRANE PROTEIN TOLC"/>
    <property type="match status" value="1"/>
</dbReference>
<keyword evidence="8" id="KW-0732">Signal</keyword>
<reference evidence="9" key="1">
    <citation type="submission" date="2021-01" db="EMBL/GenBank/DDBJ databases">
        <title>Fulvivirga kasyanovii gen. nov., sp nov., a novel member of the phylum Bacteroidetes isolated from seawater in a mussel farm.</title>
        <authorList>
            <person name="Zhao L.-H."/>
            <person name="Wang Z.-J."/>
        </authorList>
    </citation>
    <scope>NUCLEOTIDE SEQUENCE</scope>
    <source>
        <strain evidence="9">2943</strain>
    </source>
</reference>
<keyword evidence="7" id="KW-0998">Cell outer membrane</keyword>
<evidence type="ECO:0000256" key="1">
    <source>
        <dbReference type="ARBA" id="ARBA00004442"/>
    </source>
</evidence>
<keyword evidence="3" id="KW-0813">Transport</keyword>
<dbReference type="GO" id="GO:1990281">
    <property type="term" value="C:efflux pump complex"/>
    <property type="evidence" value="ECO:0007669"/>
    <property type="project" value="TreeGrafter"/>
</dbReference>
<sequence length="452" mass="51291">MKRFLIILLSAIGGIPAFCQQADTTVLSFKEAVNVALKNNNNLAKENNEMIYNQVQKASRIASLAPTVEGNASVRRTDGNSFNQQEGRVINGKVDYVYGSIDAEVVIFNGFNRINAMRQANELVDYQAQRVKRSREDVIQQVASQYLQCLLDRELRDIDKANLKTQQEKLHQIEEQVKAGSVAEVDQYNQAYQVKSAELAVLRSNNKLNNDKVQLALLLQREPELPFVLQEPDWKLDQANSLKVEELYQVALDNRADLRSAESMEKASFLGYKARQGNYYPSIAAFYSYGSAYNYVYPSEGIPDPSNRTFEQQFTKDNTQSVYGLSMNIPIFRGLQTRSNVVRARIDYENAELDAKNTKLQVKSDVLLAYQNLNDALNTYLVSQSQLEAAEMSFELESERNRLGISDLVQYTQANQDYTRAQNDAAQSRYTLMFQNLLLDYALGTLTFESIP</sequence>
<dbReference type="AlphaFoldDB" id="A0A937JXM4"/>
<comment type="caution">
    <text evidence="9">The sequence shown here is derived from an EMBL/GenBank/DDBJ whole genome shotgun (WGS) entry which is preliminary data.</text>
</comment>
<dbReference type="GO" id="GO:0015562">
    <property type="term" value="F:efflux transmembrane transporter activity"/>
    <property type="evidence" value="ECO:0007669"/>
    <property type="project" value="InterPro"/>
</dbReference>
<keyword evidence="6" id="KW-0472">Membrane</keyword>
<dbReference type="GO" id="GO:0009279">
    <property type="term" value="C:cell outer membrane"/>
    <property type="evidence" value="ECO:0007669"/>
    <property type="project" value="UniProtKB-SubCell"/>
</dbReference>
<dbReference type="EMBL" id="JAESIY010000002">
    <property type="protein sequence ID" value="MBL3655613.1"/>
    <property type="molecule type" value="Genomic_DNA"/>
</dbReference>
<organism evidence="9 10">
    <name type="scientific">Fulvivirga sediminis</name>
    <dbReference type="NCBI Taxonomy" id="2803949"/>
    <lineage>
        <taxon>Bacteria</taxon>
        <taxon>Pseudomonadati</taxon>
        <taxon>Bacteroidota</taxon>
        <taxon>Cytophagia</taxon>
        <taxon>Cytophagales</taxon>
        <taxon>Fulvivirgaceae</taxon>
        <taxon>Fulvivirga</taxon>
    </lineage>
</organism>
<evidence type="ECO:0000256" key="3">
    <source>
        <dbReference type="ARBA" id="ARBA00022448"/>
    </source>
</evidence>
<evidence type="ECO:0000313" key="9">
    <source>
        <dbReference type="EMBL" id="MBL3655613.1"/>
    </source>
</evidence>
<evidence type="ECO:0000256" key="7">
    <source>
        <dbReference type="ARBA" id="ARBA00023237"/>
    </source>
</evidence>
<evidence type="ECO:0000256" key="2">
    <source>
        <dbReference type="ARBA" id="ARBA00007613"/>
    </source>
</evidence>
<dbReference type="Gene3D" id="1.20.1600.10">
    <property type="entry name" value="Outer membrane efflux proteins (OEP)"/>
    <property type="match status" value="1"/>
</dbReference>
<dbReference type="Pfam" id="PF02321">
    <property type="entry name" value="OEP"/>
    <property type="match status" value="1"/>
</dbReference>
<name>A0A937JXM4_9BACT</name>
<evidence type="ECO:0000256" key="8">
    <source>
        <dbReference type="SAM" id="SignalP"/>
    </source>
</evidence>
<keyword evidence="4" id="KW-1134">Transmembrane beta strand</keyword>
<dbReference type="InterPro" id="IPR051906">
    <property type="entry name" value="TolC-like"/>
</dbReference>
<evidence type="ECO:0000256" key="6">
    <source>
        <dbReference type="ARBA" id="ARBA00023136"/>
    </source>
</evidence>
<comment type="subcellular location">
    <subcellularLocation>
        <location evidence="1">Cell outer membrane</location>
    </subcellularLocation>
</comment>
<dbReference type="Proteomes" id="UP000659388">
    <property type="component" value="Unassembled WGS sequence"/>
</dbReference>
<comment type="similarity">
    <text evidence="2">Belongs to the outer membrane factor (OMF) (TC 1.B.17) family.</text>
</comment>
<keyword evidence="10" id="KW-1185">Reference proteome</keyword>
<evidence type="ECO:0000256" key="5">
    <source>
        <dbReference type="ARBA" id="ARBA00022692"/>
    </source>
</evidence>
<dbReference type="GO" id="GO:0015288">
    <property type="term" value="F:porin activity"/>
    <property type="evidence" value="ECO:0007669"/>
    <property type="project" value="TreeGrafter"/>
</dbReference>
<keyword evidence="5" id="KW-0812">Transmembrane</keyword>
<feature type="signal peptide" evidence="8">
    <location>
        <begin position="1"/>
        <end position="22"/>
    </location>
</feature>
<evidence type="ECO:0000256" key="4">
    <source>
        <dbReference type="ARBA" id="ARBA00022452"/>
    </source>
</evidence>
<accession>A0A937JXM4</accession>
<dbReference type="RefSeq" id="WP_202243274.1">
    <property type="nucleotide sequence ID" value="NZ_JAESIY010000002.1"/>
</dbReference>
<dbReference type="InterPro" id="IPR003423">
    <property type="entry name" value="OMP_efflux"/>
</dbReference>
<dbReference type="SUPFAM" id="SSF56954">
    <property type="entry name" value="Outer membrane efflux proteins (OEP)"/>
    <property type="match status" value="1"/>
</dbReference>
<feature type="chain" id="PRO_5037436060" evidence="8">
    <location>
        <begin position="23"/>
        <end position="452"/>
    </location>
</feature>